<sequence>MMTLQCPVTLVISPRASTDGTHITPQSVIIFVCARMISRCYTQQGPDQKACFLFFLGGGGRMHKNFITWINCISICPVY</sequence>
<accession>A0A0E9QR65</accession>
<organism evidence="1">
    <name type="scientific">Anguilla anguilla</name>
    <name type="common">European freshwater eel</name>
    <name type="synonym">Muraena anguilla</name>
    <dbReference type="NCBI Taxonomy" id="7936"/>
    <lineage>
        <taxon>Eukaryota</taxon>
        <taxon>Metazoa</taxon>
        <taxon>Chordata</taxon>
        <taxon>Craniata</taxon>
        <taxon>Vertebrata</taxon>
        <taxon>Euteleostomi</taxon>
        <taxon>Actinopterygii</taxon>
        <taxon>Neopterygii</taxon>
        <taxon>Teleostei</taxon>
        <taxon>Anguilliformes</taxon>
        <taxon>Anguillidae</taxon>
        <taxon>Anguilla</taxon>
    </lineage>
</organism>
<protein>
    <recommendedName>
        <fullName evidence="2">BPTI/Kunitz inhibitor domain-containing protein</fullName>
    </recommendedName>
</protein>
<proteinExistence type="predicted"/>
<evidence type="ECO:0000313" key="1">
    <source>
        <dbReference type="EMBL" id="JAH19314.1"/>
    </source>
</evidence>
<reference evidence="1" key="1">
    <citation type="submission" date="2014-11" db="EMBL/GenBank/DDBJ databases">
        <authorList>
            <person name="Amaro Gonzalez C."/>
        </authorList>
    </citation>
    <scope>NUCLEOTIDE SEQUENCE</scope>
</reference>
<evidence type="ECO:0008006" key="2">
    <source>
        <dbReference type="Google" id="ProtNLM"/>
    </source>
</evidence>
<name>A0A0E9QR65_ANGAN</name>
<dbReference type="AlphaFoldDB" id="A0A0E9QR65"/>
<dbReference type="EMBL" id="GBXM01089263">
    <property type="protein sequence ID" value="JAH19314.1"/>
    <property type="molecule type" value="Transcribed_RNA"/>
</dbReference>
<reference evidence="1" key="2">
    <citation type="journal article" date="2015" name="Fish Shellfish Immunol.">
        <title>Early steps in the European eel (Anguilla anguilla)-Vibrio vulnificus interaction in the gills: Role of the RtxA13 toxin.</title>
        <authorList>
            <person name="Callol A."/>
            <person name="Pajuelo D."/>
            <person name="Ebbesson L."/>
            <person name="Teles M."/>
            <person name="MacKenzie S."/>
            <person name="Amaro C."/>
        </authorList>
    </citation>
    <scope>NUCLEOTIDE SEQUENCE</scope>
</reference>